<keyword evidence="4" id="KW-0964">Secreted</keyword>
<keyword evidence="9" id="KW-1185">Reference proteome</keyword>
<dbReference type="SUPFAM" id="SSF51126">
    <property type="entry name" value="Pectin lyase-like"/>
    <property type="match status" value="2"/>
</dbReference>
<dbReference type="InterPro" id="IPR012334">
    <property type="entry name" value="Pectin_lyas_fold"/>
</dbReference>
<comment type="subcellular location">
    <subcellularLocation>
        <location evidence="1">Cell envelope</location>
    </subcellularLocation>
    <subcellularLocation>
        <location evidence="2">Cell outer membrane</location>
    </subcellularLocation>
    <subcellularLocation>
        <location evidence="3">Secreted</location>
    </subcellularLocation>
</comment>
<evidence type="ECO:0000256" key="2">
    <source>
        <dbReference type="ARBA" id="ARBA00004442"/>
    </source>
</evidence>
<dbReference type="HOGENOM" id="CLU_490599_0_0_2"/>
<dbReference type="PANTHER" id="PTHR11319:SF35">
    <property type="entry name" value="OUTER MEMBRANE PROTEIN PMPC-RELATED"/>
    <property type="match status" value="1"/>
</dbReference>
<organism evidence="8 9">
    <name type="scientific">Methanothrix soehngenii (strain ATCC 5969 / DSM 3671 / JCM 10134 / NBRC 103675 / OCM 69 / GP-6)</name>
    <name type="common">Methanosaeta concilii</name>
    <dbReference type="NCBI Taxonomy" id="990316"/>
    <lineage>
        <taxon>Archaea</taxon>
        <taxon>Methanobacteriati</taxon>
        <taxon>Methanobacteriota</taxon>
        <taxon>Stenosarchaea group</taxon>
        <taxon>Methanomicrobia</taxon>
        <taxon>Methanotrichales</taxon>
        <taxon>Methanotrichaceae</taxon>
        <taxon>Methanothrix</taxon>
    </lineage>
</organism>
<dbReference type="KEGG" id="mcj:MCON_2149"/>
<dbReference type="GeneID" id="10461618"/>
<dbReference type="Pfam" id="PF02415">
    <property type="entry name" value="Chlam_PMP"/>
    <property type="match status" value="2"/>
</dbReference>
<keyword evidence="5" id="KW-0732">Signal</keyword>
<dbReference type="InParanoid" id="F4BXJ5"/>
<evidence type="ECO:0000313" key="8">
    <source>
        <dbReference type="EMBL" id="AEB68673.1"/>
    </source>
</evidence>
<dbReference type="PANTHER" id="PTHR11319">
    <property type="entry name" value="G PROTEIN-COUPLED RECEPTOR-RELATED"/>
    <property type="match status" value="1"/>
</dbReference>
<gene>
    <name evidence="8" type="ordered locus">MCON_2149</name>
</gene>
<evidence type="ECO:0000256" key="1">
    <source>
        <dbReference type="ARBA" id="ARBA00004196"/>
    </source>
</evidence>
<reference evidence="8 9" key="1">
    <citation type="journal article" date="2011" name="J. Bacteriol.">
        <title>Complete genome sequence of Methanosaeta concilii, a specialist in aceticlastic methanogenesis.</title>
        <authorList>
            <person name="Barber R.D."/>
            <person name="Zhang L."/>
            <person name="Harnack M."/>
            <person name="Olson M.V."/>
            <person name="Kaul R."/>
            <person name="Ingram-Smith C."/>
            <person name="Smith K.S."/>
        </authorList>
    </citation>
    <scope>NUCLEOTIDE SEQUENCE [LARGE SCALE GENOMIC DNA]</scope>
    <source>
        <strain evidence="9">ATCC 5969 / DSM 3671 / JCM 10134 / NBRC 103675 / OCM 69 / GP-6</strain>
    </source>
</reference>
<dbReference type="Proteomes" id="UP000007807">
    <property type="component" value="Chromosome"/>
</dbReference>
<protein>
    <submittedName>
        <fullName evidence="8">Polymorphic outer membrane protein</fullName>
    </submittedName>
</protein>
<dbReference type="InterPro" id="IPR003368">
    <property type="entry name" value="POMP_repeat"/>
</dbReference>
<dbReference type="GO" id="GO:0005576">
    <property type="term" value="C:extracellular region"/>
    <property type="evidence" value="ECO:0007669"/>
    <property type="project" value="UniProtKB-SubCell"/>
</dbReference>
<evidence type="ECO:0000256" key="7">
    <source>
        <dbReference type="ARBA" id="ARBA00023237"/>
    </source>
</evidence>
<accession>F4BXJ5</accession>
<dbReference type="RefSeq" id="WP_013719713.1">
    <property type="nucleotide sequence ID" value="NC_015416.1"/>
</dbReference>
<dbReference type="AlphaFoldDB" id="F4BXJ5"/>
<name>F4BXJ5_METSG</name>
<evidence type="ECO:0000256" key="5">
    <source>
        <dbReference type="ARBA" id="ARBA00022729"/>
    </source>
</evidence>
<proteinExistence type="predicted"/>
<dbReference type="InterPro" id="IPR011050">
    <property type="entry name" value="Pectin_lyase_fold/virulence"/>
</dbReference>
<dbReference type="OrthoDB" id="78087at2157"/>
<dbReference type="SMART" id="SM00710">
    <property type="entry name" value="PbH1"/>
    <property type="match status" value="6"/>
</dbReference>
<sequence>MNVKLLALAIFLITLGEVYGQADELEHAVMGDVDLRSGYGRVWTSIYGVELVSLPSYNDTLQQLIDNAVDGDTIELQPGWYISDQNSSGFLVEIDKNLTLKGQGMVIIDGRRLRSALAIGKSNPQVKVKLSNIKLINCKGETGAAILNHGKMLILDDCLLGNNIAYNGSSIYNKYGEVWINDSLVTNNFAMHDGTVVNEGGKLIVENSTFSQNIASMGSGISSKGAVLRKDSYDLQKIREEYRNDFGSGMQVIVRNCTISYNRGDTGGAISNEGGSLIIDSTSFESNRGSGGAIYAFNCPLIATGCKILNSKMADNCFNAGIGASVFIFGQNALIENCSLLDNEAMVENLHETCGTGGGIYASESNVTVDNCDIRRNKAFYGGGINVFKGNLIVNGGIISDNVAKSIKLPERITLTSVSLSKCTETDCERVDLTDSIPDTIGGDGGGIFIIGNATLNDVTIERNYAARKGGAIYIDEGSQIRLDGKVTIIDNQAKEKGGAIYNRGTLDLRNAIISNNCAKEGGGIFIEPLGNQVGNTGLATNNTPDNIYSPAEVE</sequence>
<keyword evidence="7" id="KW-0998">Cell outer membrane</keyword>
<evidence type="ECO:0000256" key="4">
    <source>
        <dbReference type="ARBA" id="ARBA00022525"/>
    </source>
</evidence>
<evidence type="ECO:0000313" key="9">
    <source>
        <dbReference type="Proteomes" id="UP000007807"/>
    </source>
</evidence>
<dbReference type="Gene3D" id="2.160.20.10">
    <property type="entry name" value="Single-stranded right-handed beta-helix, Pectin lyase-like"/>
    <property type="match status" value="1"/>
</dbReference>
<keyword evidence="6" id="KW-0472">Membrane</keyword>
<evidence type="ECO:0000256" key="3">
    <source>
        <dbReference type="ARBA" id="ARBA00004613"/>
    </source>
</evidence>
<dbReference type="NCBIfam" id="TIGR01376">
    <property type="entry name" value="POMP_repeat"/>
    <property type="match status" value="1"/>
</dbReference>
<evidence type="ECO:0000256" key="6">
    <source>
        <dbReference type="ARBA" id="ARBA00023136"/>
    </source>
</evidence>
<dbReference type="InterPro" id="IPR006626">
    <property type="entry name" value="PbH1"/>
</dbReference>
<dbReference type="EMBL" id="CP002565">
    <property type="protein sequence ID" value="AEB68673.1"/>
    <property type="molecule type" value="Genomic_DNA"/>
</dbReference>